<feature type="transmembrane region" description="Helical" evidence="7">
    <location>
        <begin position="12"/>
        <end position="32"/>
    </location>
</feature>
<dbReference type="RefSeq" id="WP_167924344.1">
    <property type="nucleotide sequence ID" value="NZ_JAATVY010000003.1"/>
</dbReference>
<sequence>MPRLLVRDRLTWLTYAQIATWGYFLYGFSPVVPLLRDEQHTSRTVASLHGTAFAVGGVLSGLLLPPLARRFGRAALTWGGLVGVSAAAVGLLLSHPLAATLTWAVVGSISGGFVVNGVTAVLADHHRDGGAAAISEANAGAAGAGVIAPVVVGAAVGAGLGWRPGLAVTAGIIVLVAVAAVVFRIRVPAGAPAVSKTAGGRLPKPYWLAWVSLLATGSVEVCLNLWVADVLRTHARVSPAGATAAVSAMVVGLFVGRLAGSRLVLRLPSTAVLFAALALSGAGFTAFWFATVPWLALSGLVVVGLGNALHYPLGMALAVEHSAGQPDVAVARTSYAVGLSFGGAPFLLAVIADRVGPHLAFLLVPVFLAVSAAAVAGLRRRVGPPDGAFVVSAPAVSPPARS</sequence>
<dbReference type="InterPro" id="IPR011701">
    <property type="entry name" value="MFS"/>
</dbReference>
<keyword evidence="5 7" id="KW-1133">Transmembrane helix</keyword>
<dbReference type="Proteomes" id="UP000722989">
    <property type="component" value="Unassembled WGS sequence"/>
</dbReference>
<feature type="transmembrane region" description="Helical" evidence="7">
    <location>
        <begin position="206"/>
        <end position="228"/>
    </location>
</feature>
<accession>A0ABX0XU06</accession>
<evidence type="ECO:0000256" key="5">
    <source>
        <dbReference type="ARBA" id="ARBA00022989"/>
    </source>
</evidence>
<dbReference type="PANTHER" id="PTHR23514">
    <property type="entry name" value="BYPASS OF STOP CODON PROTEIN 6"/>
    <property type="match status" value="1"/>
</dbReference>
<protein>
    <submittedName>
        <fullName evidence="8">MFS transporter</fullName>
    </submittedName>
</protein>
<comment type="subcellular location">
    <subcellularLocation>
        <location evidence="1">Endomembrane system</location>
        <topology evidence="1">Multi-pass membrane protein</topology>
    </subcellularLocation>
</comment>
<dbReference type="InterPro" id="IPR036259">
    <property type="entry name" value="MFS_trans_sf"/>
</dbReference>
<dbReference type="EMBL" id="JAATVY010000003">
    <property type="protein sequence ID" value="NJC69486.1"/>
    <property type="molecule type" value="Genomic_DNA"/>
</dbReference>
<proteinExistence type="inferred from homology"/>
<evidence type="ECO:0000313" key="9">
    <source>
        <dbReference type="Proteomes" id="UP000722989"/>
    </source>
</evidence>
<feature type="transmembrane region" description="Helical" evidence="7">
    <location>
        <begin position="137"/>
        <end position="160"/>
    </location>
</feature>
<evidence type="ECO:0000256" key="2">
    <source>
        <dbReference type="ARBA" id="ARBA00008335"/>
    </source>
</evidence>
<evidence type="ECO:0000256" key="7">
    <source>
        <dbReference type="SAM" id="Phobius"/>
    </source>
</evidence>
<keyword evidence="3" id="KW-0813">Transport</keyword>
<evidence type="ECO:0000256" key="3">
    <source>
        <dbReference type="ARBA" id="ARBA00022448"/>
    </source>
</evidence>
<evidence type="ECO:0000313" key="8">
    <source>
        <dbReference type="EMBL" id="NJC69486.1"/>
    </source>
</evidence>
<keyword evidence="4 7" id="KW-0812">Transmembrane</keyword>
<feature type="transmembrane region" description="Helical" evidence="7">
    <location>
        <begin position="330"/>
        <end position="352"/>
    </location>
</feature>
<comment type="caution">
    <text evidence="8">The sequence shown here is derived from an EMBL/GenBank/DDBJ whole genome shotgun (WGS) entry which is preliminary data.</text>
</comment>
<dbReference type="InterPro" id="IPR051788">
    <property type="entry name" value="MFS_Transporter"/>
</dbReference>
<feature type="transmembrane region" description="Helical" evidence="7">
    <location>
        <begin position="240"/>
        <end position="259"/>
    </location>
</feature>
<feature type="transmembrane region" description="Helical" evidence="7">
    <location>
        <begin position="166"/>
        <end position="185"/>
    </location>
</feature>
<feature type="transmembrane region" description="Helical" evidence="7">
    <location>
        <begin position="101"/>
        <end position="125"/>
    </location>
</feature>
<feature type="transmembrane region" description="Helical" evidence="7">
    <location>
        <begin position="296"/>
        <end position="318"/>
    </location>
</feature>
<feature type="transmembrane region" description="Helical" evidence="7">
    <location>
        <begin position="271"/>
        <end position="290"/>
    </location>
</feature>
<organism evidence="8 9">
    <name type="scientific">Planosporangium thailandense</name>
    <dbReference type="NCBI Taxonomy" id="765197"/>
    <lineage>
        <taxon>Bacteria</taxon>
        <taxon>Bacillati</taxon>
        <taxon>Actinomycetota</taxon>
        <taxon>Actinomycetes</taxon>
        <taxon>Micromonosporales</taxon>
        <taxon>Micromonosporaceae</taxon>
        <taxon>Planosporangium</taxon>
    </lineage>
</organism>
<dbReference type="PANTHER" id="PTHR23514:SF3">
    <property type="entry name" value="BYPASS OF STOP CODON PROTEIN 6"/>
    <property type="match status" value="1"/>
</dbReference>
<evidence type="ECO:0000256" key="1">
    <source>
        <dbReference type="ARBA" id="ARBA00004127"/>
    </source>
</evidence>
<reference evidence="8 9" key="1">
    <citation type="submission" date="2020-03" db="EMBL/GenBank/DDBJ databases">
        <title>WGS of the type strain of Planosporangium spp.</title>
        <authorList>
            <person name="Thawai C."/>
        </authorList>
    </citation>
    <scope>NUCLEOTIDE SEQUENCE [LARGE SCALE GENOMIC DNA]</scope>
    <source>
        <strain evidence="8 9">TBRC 5610</strain>
    </source>
</reference>
<name>A0ABX0XU06_9ACTN</name>
<dbReference type="Gene3D" id="1.20.1250.20">
    <property type="entry name" value="MFS general substrate transporter like domains"/>
    <property type="match status" value="2"/>
</dbReference>
<gene>
    <name evidence="8" type="ORF">HC031_07095</name>
</gene>
<evidence type="ECO:0000256" key="4">
    <source>
        <dbReference type="ARBA" id="ARBA00022692"/>
    </source>
</evidence>
<keyword evidence="9" id="KW-1185">Reference proteome</keyword>
<feature type="transmembrane region" description="Helical" evidence="7">
    <location>
        <begin position="76"/>
        <end position="95"/>
    </location>
</feature>
<dbReference type="SUPFAM" id="SSF103473">
    <property type="entry name" value="MFS general substrate transporter"/>
    <property type="match status" value="1"/>
</dbReference>
<evidence type="ECO:0000256" key="6">
    <source>
        <dbReference type="ARBA" id="ARBA00023136"/>
    </source>
</evidence>
<feature type="transmembrane region" description="Helical" evidence="7">
    <location>
        <begin position="358"/>
        <end position="378"/>
    </location>
</feature>
<feature type="transmembrane region" description="Helical" evidence="7">
    <location>
        <begin position="44"/>
        <end position="64"/>
    </location>
</feature>
<comment type="similarity">
    <text evidence="2">Belongs to the major facilitator superfamily.</text>
</comment>
<keyword evidence="6 7" id="KW-0472">Membrane</keyword>
<dbReference type="Pfam" id="PF07690">
    <property type="entry name" value="MFS_1"/>
    <property type="match status" value="1"/>
</dbReference>